<evidence type="ECO:0000313" key="1">
    <source>
        <dbReference type="EMBL" id="ALG84338.1"/>
    </source>
</evidence>
<organism evidence="1 2">
    <name type="scientific">Gordonia phthalatica</name>
    <dbReference type="NCBI Taxonomy" id="1136941"/>
    <lineage>
        <taxon>Bacteria</taxon>
        <taxon>Bacillati</taxon>
        <taxon>Actinomycetota</taxon>
        <taxon>Actinomycetes</taxon>
        <taxon>Mycobacteriales</taxon>
        <taxon>Gordoniaceae</taxon>
        <taxon>Gordonia</taxon>
    </lineage>
</organism>
<dbReference type="EMBL" id="CP011853">
    <property type="protein sequence ID" value="ALG84338.1"/>
    <property type="molecule type" value="Genomic_DNA"/>
</dbReference>
<evidence type="ECO:0008006" key="3">
    <source>
        <dbReference type="Google" id="ProtNLM"/>
    </source>
</evidence>
<gene>
    <name evidence="1" type="ORF">ACH46_07255</name>
</gene>
<dbReference type="OrthoDB" id="4793422at2"/>
<accession>A0A0N9N8A0</accession>
<protein>
    <recommendedName>
        <fullName evidence="3">DUF2550 domain-containing protein</fullName>
    </recommendedName>
</protein>
<dbReference type="AlphaFoldDB" id="A0A0N9N8A0"/>
<dbReference type="InterPro" id="IPR019675">
    <property type="entry name" value="DUF2550"/>
</dbReference>
<name>A0A0N9N8A0_9ACTN</name>
<dbReference type="PATRIC" id="fig|1136941.3.peg.1487"/>
<reference evidence="2" key="1">
    <citation type="submission" date="2015-06" db="EMBL/GenBank/DDBJ databases">
        <title>Complete genome sequence and metabolic analysis of phthalate degradation pathway in Gordonia sp. QH-11.</title>
        <authorList>
            <person name="Jin D."/>
            <person name="Kong X."/>
            <person name="Bai Z."/>
        </authorList>
    </citation>
    <scope>NUCLEOTIDE SEQUENCE [LARGE SCALE GENOMIC DNA]</scope>
    <source>
        <strain evidence="2">QH-11</strain>
    </source>
</reference>
<dbReference type="STRING" id="1136941.ACH46_07255"/>
<dbReference type="Proteomes" id="UP000063789">
    <property type="component" value="Chromosome"/>
</dbReference>
<proteinExistence type="predicted"/>
<reference evidence="1 2" key="2">
    <citation type="journal article" date="2017" name="Int. J. Syst. Evol. Microbiol.">
        <title>Gordonia phthalatica sp. nov., a di-n-butyl phthalate-degrading bacterium isolated from activated sludge.</title>
        <authorList>
            <person name="Jin D."/>
            <person name="Kong X."/>
            <person name="Jia M."/>
            <person name="Yu X."/>
            <person name="Wang X."/>
            <person name="Zhuang X."/>
            <person name="Deng Y."/>
            <person name="Bai Z."/>
        </authorList>
    </citation>
    <scope>NUCLEOTIDE SEQUENCE [LARGE SCALE GENOMIC DNA]</scope>
    <source>
        <strain evidence="1 2">QH-11</strain>
    </source>
</reference>
<evidence type="ECO:0000313" key="2">
    <source>
        <dbReference type="Proteomes" id="UP000063789"/>
    </source>
</evidence>
<dbReference type="KEGG" id="goq:ACH46_07255"/>
<keyword evidence="2" id="KW-1185">Reference proteome</keyword>
<sequence length="142" mass="15697">MIVAVVIAAILIAAGVMYRLMEVKRAGTPVLLRALPAEADHGWRHGAVHYGEDALAYYRLSSLRPGPTVSLSRRRIEIVGRRAPVGTELEIMEPEDSVIELAIGRSGKGGRYEMGMSPEVHTAFQSWIEARQPRRARRRPAA</sequence>
<dbReference type="Pfam" id="PF10739">
    <property type="entry name" value="DUF2550"/>
    <property type="match status" value="1"/>
</dbReference>